<protein>
    <recommendedName>
        <fullName evidence="3">Peptidase A1 domain-containing protein</fullName>
    </recommendedName>
</protein>
<gene>
    <name evidence="1" type="ORF">Tsubulata_046229</name>
</gene>
<reference evidence="1" key="1">
    <citation type="submission" date="2022-02" db="EMBL/GenBank/DDBJ databases">
        <authorList>
            <person name="Henning P.M."/>
            <person name="McCubbin A.G."/>
            <person name="Shore J.S."/>
        </authorList>
    </citation>
    <scope>NUCLEOTIDE SEQUENCE</scope>
    <source>
        <strain evidence="1">F60SS</strain>
        <tissue evidence="1">Leaves</tissue>
    </source>
</reference>
<evidence type="ECO:0008006" key="3">
    <source>
        <dbReference type="Google" id="ProtNLM"/>
    </source>
</evidence>
<dbReference type="Proteomes" id="UP001141552">
    <property type="component" value="Unassembled WGS sequence"/>
</dbReference>
<name>A0A9Q0FBX3_9ROSI</name>
<dbReference type="Gene3D" id="2.40.70.10">
    <property type="entry name" value="Acid Proteases"/>
    <property type="match status" value="1"/>
</dbReference>
<evidence type="ECO:0000313" key="1">
    <source>
        <dbReference type="EMBL" id="KAJ4828506.1"/>
    </source>
</evidence>
<dbReference type="AlphaFoldDB" id="A0A9Q0FBX3"/>
<evidence type="ECO:0000313" key="2">
    <source>
        <dbReference type="Proteomes" id="UP001141552"/>
    </source>
</evidence>
<organism evidence="1 2">
    <name type="scientific">Turnera subulata</name>
    <dbReference type="NCBI Taxonomy" id="218843"/>
    <lineage>
        <taxon>Eukaryota</taxon>
        <taxon>Viridiplantae</taxon>
        <taxon>Streptophyta</taxon>
        <taxon>Embryophyta</taxon>
        <taxon>Tracheophyta</taxon>
        <taxon>Spermatophyta</taxon>
        <taxon>Magnoliopsida</taxon>
        <taxon>eudicotyledons</taxon>
        <taxon>Gunneridae</taxon>
        <taxon>Pentapetalae</taxon>
        <taxon>rosids</taxon>
        <taxon>fabids</taxon>
        <taxon>Malpighiales</taxon>
        <taxon>Passifloraceae</taxon>
        <taxon>Turnera</taxon>
    </lineage>
</organism>
<dbReference type="InterPro" id="IPR021109">
    <property type="entry name" value="Peptidase_aspartic_dom_sf"/>
</dbReference>
<comment type="caution">
    <text evidence="1">The sequence shown here is derived from an EMBL/GenBank/DDBJ whole genome shotgun (WGS) entry which is preliminary data.</text>
</comment>
<dbReference type="SUPFAM" id="SSF50630">
    <property type="entry name" value="Acid proteases"/>
    <property type="match status" value="1"/>
</dbReference>
<sequence length="79" mass="8803">MTFHLENADFEVQPEGLFLFAALPEDFSKDIPKGTTALCFAVFPSDFRTVIGALQQIGQKLVYDTRAKQLSFGPEVCDM</sequence>
<proteinExistence type="predicted"/>
<reference evidence="1" key="2">
    <citation type="journal article" date="2023" name="Plants (Basel)">
        <title>Annotation of the Turnera subulata (Passifloraceae) Draft Genome Reveals the S-Locus Evolved after the Divergence of Turneroideae from Passifloroideae in a Stepwise Manner.</title>
        <authorList>
            <person name="Henning P.M."/>
            <person name="Roalson E.H."/>
            <person name="Mir W."/>
            <person name="McCubbin A.G."/>
            <person name="Shore J.S."/>
        </authorList>
    </citation>
    <scope>NUCLEOTIDE SEQUENCE</scope>
    <source>
        <strain evidence="1">F60SS</strain>
    </source>
</reference>
<dbReference type="EMBL" id="JAKUCV010006154">
    <property type="protein sequence ID" value="KAJ4828506.1"/>
    <property type="molecule type" value="Genomic_DNA"/>
</dbReference>
<dbReference type="OrthoDB" id="907879at2759"/>
<accession>A0A9Q0FBX3</accession>
<keyword evidence="2" id="KW-1185">Reference proteome</keyword>